<dbReference type="EMBL" id="GBXM01034801">
    <property type="protein sequence ID" value="JAH73776.1"/>
    <property type="molecule type" value="Transcribed_RNA"/>
</dbReference>
<keyword evidence="1" id="KW-0472">Membrane</keyword>
<proteinExistence type="predicted"/>
<sequence>MHDWFCPECENMTRPMREDVQLHSLTLSDLYKTKKNCSSTVVIMIVIIVVFLQYYAIVRAHLKKKNY</sequence>
<reference evidence="2" key="2">
    <citation type="journal article" date="2015" name="Fish Shellfish Immunol.">
        <title>Early steps in the European eel (Anguilla anguilla)-Vibrio vulnificus interaction in the gills: Role of the RtxA13 toxin.</title>
        <authorList>
            <person name="Callol A."/>
            <person name="Pajuelo D."/>
            <person name="Ebbesson L."/>
            <person name="Teles M."/>
            <person name="MacKenzie S."/>
            <person name="Amaro C."/>
        </authorList>
    </citation>
    <scope>NUCLEOTIDE SEQUENCE</scope>
</reference>
<evidence type="ECO:0000256" key="1">
    <source>
        <dbReference type="SAM" id="Phobius"/>
    </source>
</evidence>
<accession>A0A0E9V711</accession>
<name>A0A0E9V711_ANGAN</name>
<reference evidence="2" key="1">
    <citation type="submission" date="2014-11" db="EMBL/GenBank/DDBJ databases">
        <authorList>
            <person name="Amaro Gonzalez C."/>
        </authorList>
    </citation>
    <scope>NUCLEOTIDE SEQUENCE</scope>
</reference>
<dbReference type="AlphaFoldDB" id="A0A0E9V711"/>
<keyword evidence="1" id="KW-0812">Transmembrane</keyword>
<organism evidence="2">
    <name type="scientific">Anguilla anguilla</name>
    <name type="common">European freshwater eel</name>
    <name type="synonym">Muraena anguilla</name>
    <dbReference type="NCBI Taxonomy" id="7936"/>
    <lineage>
        <taxon>Eukaryota</taxon>
        <taxon>Metazoa</taxon>
        <taxon>Chordata</taxon>
        <taxon>Craniata</taxon>
        <taxon>Vertebrata</taxon>
        <taxon>Euteleostomi</taxon>
        <taxon>Actinopterygii</taxon>
        <taxon>Neopterygii</taxon>
        <taxon>Teleostei</taxon>
        <taxon>Anguilliformes</taxon>
        <taxon>Anguillidae</taxon>
        <taxon>Anguilla</taxon>
    </lineage>
</organism>
<keyword evidence="1" id="KW-1133">Transmembrane helix</keyword>
<protein>
    <submittedName>
        <fullName evidence="2">Uncharacterized protein</fullName>
    </submittedName>
</protein>
<feature type="transmembrane region" description="Helical" evidence="1">
    <location>
        <begin position="38"/>
        <end position="57"/>
    </location>
</feature>
<evidence type="ECO:0000313" key="2">
    <source>
        <dbReference type="EMBL" id="JAH73776.1"/>
    </source>
</evidence>